<feature type="region of interest" description="Disordered" evidence="7">
    <location>
        <begin position="403"/>
        <end position="450"/>
    </location>
</feature>
<feature type="domain" description="HSF-type DNA-binding" evidence="8">
    <location>
        <begin position="154"/>
        <end position="261"/>
    </location>
</feature>
<dbReference type="Proteomes" id="UP000182658">
    <property type="component" value="Unassembled WGS sequence"/>
</dbReference>
<dbReference type="AlphaFoldDB" id="A0A1J7IK46"/>
<dbReference type="Pfam" id="PF00447">
    <property type="entry name" value="HSF_DNA-bind"/>
    <property type="match status" value="1"/>
</dbReference>
<dbReference type="PANTHER" id="PTHR10015">
    <property type="entry name" value="HEAT SHOCK TRANSCRIPTION FACTOR"/>
    <property type="match status" value="1"/>
</dbReference>
<evidence type="ECO:0000313" key="9">
    <source>
        <dbReference type="EMBL" id="OIW27935.1"/>
    </source>
</evidence>
<accession>A0A1J7IK46</accession>
<feature type="compositionally biased region" description="Gly residues" evidence="7">
    <location>
        <begin position="707"/>
        <end position="717"/>
    </location>
</feature>
<comment type="subcellular location">
    <subcellularLocation>
        <location evidence="1">Nucleus</location>
    </subcellularLocation>
</comment>
<keyword evidence="10" id="KW-1185">Reference proteome</keyword>
<dbReference type="OrthoDB" id="60033at2759"/>
<protein>
    <recommendedName>
        <fullName evidence="8">HSF-type DNA-binding domain-containing protein</fullName>
    </recommendedName>
</protein>
<dbReference type="InterPro" id="IPR036390">
    <property type="entry name" value="WH_DNA-bd_sf"/>
</dbReference>
<feature type="coiled-coil region" evidence="6">
    <location>
        <begin position="127"/>
        <end position="154"/>
    </location>
</feature>
<keyword evidence="4" id="KW-0539">Nucleus</keyword>
<gene>
    <name evidence="9" type="ORF">CONLIGDRAFT_682943</name>
</gene>
<dbReference type="GO" id="GO:0043565">
    <property type="term" value="F:sequence-specific DNA binding"/>
    <property type="evidence" value="ECO:0007669"/>
    <property type="project" value="InterPro"/>
</dbReference>
<evidence type="ECO:0000256" key="5">
    <source>
        <dbReference type="RuleBase" id="RU004020"/>
    </source>
</evidence>
<evidence type="ECO:0000256" key="7">
    <source>
        <dbReference type="SAM" id="MobiDB-lite"/>
    </source>
</evidence>
<dbReference type="SMART" id="SM00415">
    <property type="entry name" value="HSF"/>
    <property type="match status" value="1"/>
</dbReference>
<feature type="compositionally biased region" description="Basic and acidic residues" evidence="7">
    <location>
        <begin position="728"/>
        <end position="740"/>
    </location>
</feature>
<dbReference type="InterPro" id="IPR000232">
    <property type="entry name" value="HSF_DNA-bd"/>
</dbReference>
<proteinExistence type="inferred from homology"/>
<feature type="region of interest" description="Disordered" evidence="7">
    <location>
        <begin position="707"/>
        <end position="750"/>
    </location>
</feature>
<name>A0A1J7IK46_9PEZI</name>
<feature type="region of interest" description="Disordered" evidence="7">
    <location>
        <begin position="540"/>
        <end position="585"/>
    </location>
</feature>
<reference evidence="9 10" key="1">
    <citation type="submission" date="2016-10" db="EMBL/GenBank/DDBJ databases">
        <title>Draft genome sequence of Coniochaeta ligniaria NRRL30616, a lignocellulolytic fungus for bioabatement of inhibitors in plant biomass hydrolysates.</title>
        <authorList>
            <consortium name="DOE Joint Genome Institute"/>
            <person name="Jimenez D.J."/>
            <person name="Hector R.E."/>
            <person name="Riley R."/>
            <person name="Sun H."/>
            <person name="Grigoriev I.V."/>
            <person name="Van Elsas J.D."/>
            <person name="Nichols N.N."/>
        </authorList>
    </citation>
    <scope>NUCLEOTIDE SEQUENCE [LARGE SCALE GENOMIC DNA]</scope>
    <source>
        <strain evidence="9 10">NRRL 30616</strain>
    </source>
</reference>
<dbReference type="PANTHER" id="PTHR10015:SF427">
    <property type="entry name" value="HEAT SHOCK FACTOR PROTEIN"/>
    <property type="match status" value="1"/>
</dbReference>
<evidence type="ECO:0000313" key="10">
    <source>
        <dbReference type="Proteomes" id="UP000182658"/>
    </source>
</evidence>
<dbReference type="SUPFAM" id="SSF46785">
    <property type="entry name" value="Winged helix' DNA-binding domain"/>
    <property type="match status" value="1"/>
</dbReference>
<feature type="coiled-coil region" evidence="6">
    <location>
        <begin position="321"/>
        <end position="355"/>
    </location>
</feature>
<sequence>MSPNPRKRAAPGASPIVPIPISTMQQQQFAAAQPDPLLKWNGAAGDGALYADAAARNVNPYMMPAPSGTPAGGQFSQAIPAAPSTALARRGLGSRALVPTAPRQVFDSSTEPWNSFGDDFQQQPPSNMEDNESIEALEERALRAKREAMGKRKQIPPFVQKLSSFLDESKNTELIRWSDKGDSFIVIDEDEFAKKLIPELFKHNNYASFVRQLNMYGFHKRVGLSDNSMKASERKNKSPSEYYNQYFKRGHPNLLWLINKPKSGGKKGKDKKGDEIDSDDDGLVEETYTQPSFPTASNQLNLTDIGQLPPKKDLVLVKTQLEKLQQQQLAISQLIERLRREHAQLMTQAAVFQNQHERHENSINAILNFLANVFRKSLEEQGGAQSVSDLLASIIPGAQSQMPQGSVVDLGDFDTQRPQGPSDVSPPKRQQRLLPPIPLQGKAPTVSPSTIEATTPQSHYAVPMGSVTELFDASPSEPSTPAYIKNELQTNPHEGMMKIINDTNAGSGGSSRLDLPDMASKTNATMSHEQRNKMLNMMAGRTSTPSSIPTNPPSSTTQQHPAASMPPTNNNGLSPILSSVPPPSMYQMQNTQAEIDALQQMQRDQAAKIHELSSILGPLSPLRHVPDADDNIATANNGYFDGGMGGGLDEFLDPNAFADMSSFNDLGVGGAPNTTGTDGNDFNFGLDGGDGGGDGGVLDFGGLGGAAGGGAYDGGQQQGYVASSPERSSVETEEIPRDELASPGAKRRRL</sequence>
<dbReference type="STRING" id="1408157.A0A1J7IK46"/>
<keyword evidence="3" id="KW-0238">DNA-binding</keyword>
<evidence type="ECO:0000256" key="1">
    <source>
        <dbReference type="ARBA" id="ARBA00004123"/>
    </source>
</evidence>
<dbReference type="EMBL" id="KV875099">
    <property type="protein sequence ID" value="OIW27935.1"/>
    <property type="molecule type" value="Genomic_DNA"/>
</dbReference>
<evidence type="ECO:0000256" key="3">
    <source>
        <dbReference type="ARBA" id="ARBA00023125"/>
    </source>
</evidence>
<comment type="similarity">
    <text evidence="2 5">Belongs to the HSF family.</text>
</comment>
<dbReference type="InterPro" id="IPR036388">
    <property type="entry name" value="WH-like_DNA-bd_sf"/>
</dbReference>
<dbReference type="InParanoid" id="A0A1J7IK46"/>
<evidence type="ECO:0000256" key="4">
    <source>
        <dbReference type="ARBA" id="ARBA00023242"/>
    </source>
</evidence>
<keyword evidence="6" id="KW-0175">Coiled coil</keyword>
<evidence type="ECO:0000256" key="2">
    <source>
        <dbReference type="ARBA" id="ARBA00006403"/>
    </source>
</evidence>
<feature type="region of interest" description="Disordered" evidence="7">
    <location>
        <begin position="259"/>
        <end position="282"/>
    </location>
</feature>
<dbReference type="GO" id="GO:0005634">
    <property type="term" value="C:nucleus"/>
    <property type="evidence" value="ECO:0007669"/>
    <property type="project" value="UniProtKB-SubCell"/>
</dbReference>
<feature type="compositionally biased region" description="Low complexity" evidence="7">
    <location>
        <begin position="542"/>
        <end position="557"/>
    </location>
</feature>
<evidence type="ECO:0000256" key="6">
    <source>
        <dbReference type="SAM" id="Coils"/>
    </source>
</evidence>
<dbReference type="GO" id="GO:0003700">
    <property type="term" value="F:DNA-binding transcription factor activity"/>
    <property type="evidence" value="ECO:0007669"/>
    <property type="project" value="InterPro"/>
</dbReference>
<dbReference type="PRINTS" id="PR00056">
    <property type="entry name" value="HSFDOMAIN"/>
</dbReference>
<organism evidence="9 10">
    <name type="scientific">Coniochaeta ligniaria NRRL 30616</name>
    <dbReference type="NCBI Taxonomy" id="1408157"/>
    <lineage>
        <taxon>Eukaryota</taxon>
        <taxon>Fungi</taxon>
        <taxon>Dikarya</taxon>
        <taxon>Ascomycota</taxon>
        <taxon>Pezizomycotina</taxon>
        <taxon>Sordariomycetes</taxon>
        <taxon>Sordariomycetidae</taxon>
        <taxon>Coniochaetales</taxon>
        <taxon>Coniochaetaceae</taxon>
        <taxon>Coniochaeta</taxon>
    </lineage>
</organism>
<feature type="compositionally biased region" description="Polar residues" evidence="7">
    <location>
        <begin position="558"/>
        <end position="572"/>
    </location>
</feature>
<dbReference type="FunFam" id="1.10.10.10:FF:000173">
    <property type="entry name" value="Heat shock transcription factor Hsf1"/>
    <property type="match status" value="1"/>
</dbReference>
<evidence type="ECO:0000259" key="8">
    <source>
        <dbReference type="SMART" id="SM00415"/>
    </source>
</evidence>
<dbReference type="Gene3D" id="1.10.10.10">
    <property type="entry name" value="Winged helix-like DNA-binding domain superfamily/Winged helix DNA-binding domain"/>
    <property type="match status" value="1"/>
</dbReference>